<evidence type="ECO:0000256" key="1">
    <source>
        <dbReference type="ARBA" id="ARBA00004651"/>
    </source>
</evidence>
<dbReference type="EMBL" id="VYSG01000001">
    <property type="protein sequence ID" value="NEG69333.1"/>
    <property type="molecule type" value="Genomic_DNA"/>
</dbReference>
<comment type="caution">
    <text evidence="14">The sequence shown here is derived from an EMBL/GenBank/DDBJ whole genome shotgun (WGS) entry which is preliminary data.</text>
</comment>
<dbReference type="PROSITE" id="PS50893">
    <property type="entry name" value="ABC_TRANSPORTER_2"/>
    <property type="match status" value="1"/>
</dbReference>
<evidence type="ECO:0000256" key="9">
    <source>
        <dbReference type="ARBA" id="ARBA00061644"/>
    </source>
</evidence>
<evidence type="ECO:0000313" key="14">
    <source>
        <dbReference type="EMBL" id="NEG69333.1"/>
    </source>
</evidence>
<evidence type="ECO:0000256" key="5">
    <source>
        <dbReference type="ARBA" id="ARBA00022840"/>
    </source>
</evidence>
<feature type="domain" description="ABC transmembrane type-1" evidence="13">
    <location>
        <begin position="37"/>
        <end position="333"/>
    </location>
</feature>
<dbReference type="PANTHER" id="PTHR24221">
    <property type="entry name" value="ATP-BINDING CASSETTE SUB-FAMILY B"/>
    <property type="match status" value="1"/>
</dbReference>
<evidence type="ECO:0000256" key="4">
    <source>
        <dbReference type="ARBA" id="ARBA00022741"/>
    </source>
</evidence>
<name>A0A6I5NG36_9BIFI</name>
<dbReference type="SMART" id="SM00382">
    <property type="entry name" value="AAA"/>
    <property type="match status" value="1"/>
</dbReference>
<evidence type="ECO:0000259" key="12">
    <source>
        <dbReference type="PROSITE" id="PS50893"/>
    </source>
</evidence>
<comment type="function">
    <text evidence="8">ABC transporter involved in fatty acid import. Transmembrane domains (TMD) form a pore in the membrane and the ATP-binding domain (NBD) is responsible for energy generation.</text>
</comment>
<sequence>MLAQRDAVEEPSGAPKHAWATTKRLARQFSNQRLRLAAVLVSTVLYTGFHVAGPAYSAIVINTLWADIQRSWTTGESFKLTFANGSAGLAIAVYAAILLLEWLFYYIQILLVASVAEKLNLTLREQIAAKLGRLPLGWFDDHRPGETLSRVTNDLDRISETMQNGLVRLLQAVLNTVVALVIMAYYSWVLTLVFLLFVALNLLITKSVAEKNLAAASRRQRLVGELTGMAEEYYQGRQVIKASNREAASRRDFGRLTEQVREVSQYTDFLTNCVNPLVRMVNRFAQVAIALLAAWMMAGGRMSIGVAQAYFQYVVQIGEPITEATFVVNSLQSSLASAERTFELLDAPEERPDPAPGDALAIDGPVHGRVEFADVSFGYDPSAPLMRGVSFVAEPGTKVAIVGQTGAGKTTLVNLLLRFYEIDGGAITLDGVDTARMTRAELRSHFGMVLQDTWLFGGTVAENIAYGRPDASRDEIVAAAKAAHADFFIRTLPHGYDTMLDNEAANLSAGQCQLLTIARVFLADPAMLVFDEATSSVDTRTEAAISHGMDALMKGRTSFVIAHRLSTVLDADLILYMEHGDILEHGTHADLMARNGRYAAMYNAQFA</sequence>
<dbReference type="GO" id="GO:0140359">
    <property type="term" value="F:ABC-type transporter activity"/>
    <property type="evidence" value="ECO:0007669"/>
    <property type="project" value="InterPro"/>
</dbReference>
<evidence type="ECO:0000259" key="13">
    <source>
        <dbReference type="PROSITE" id="PS50929"/>
    </source>
</evidence>
<dbReference type="Pfam" id="PF00664">
    <property type="entry name" value="ABC_membrane"/>
    <property type="match status" value="1"/>
</dbReference>
<comment type="similarity">
    <text evidence="9">Belongs to the ABC transporter superfamily. Lipid exporter (TC 3.A.1.106) family.</text>
</comment>
<dbReference type="CDD" id="cd18547">
    <property type="entry name" value="ABC_6TM_Tm288_like"/>
    <property type="match status" value="1"/>
</dbReference>
<dbReference type="InterPro" id="IPR011527">
    <property type="entry name" value="ABC1_TM_dom"/>
</dbReference>
<evidence type="ECO:0000256" key="11">
    <source>
        <dbReference type="SAM" id="Phobius"/>
    </source>
</evidence>
<dbReference type="InterPro" id="IPR017871">
    <property type="entry name" value="ABC_transporter-like_CS"/>
</dbReference>
<feature type="transmembrane region" description="Helical" evidence="11">
    <location>
        <begin position="85"/>
        <end position="107"/>
    </location>
</feature>
<dbReference type="InterPro" id="IPR027417">
    <property type="entry name" value="P-loop_NTPase"/>
</dbReference>
<dbReference type="SUPFAM" id="SSF90123">
    <property type="entry name" value="ABC transporter transmembrane region"/>
    <property type="match status" value="1"/>
</dbReference>
<dbReference type="Proteomes" id="UP000469292">
    <property type="component" value="Unassembled WGS sequence"/>
</dbReference>
<dbReference type="PANTHER" id="PTHR24221:SF499">
    <property type="entry name" value="FATTY ACID ABC TRANSPORTER ATP-BINDING_PERMEASE PROTEIN"/>
    <property type="match status" value="1"/>
</dbReference>
<evidence type="ECO:0000256" key="6">
    <source>
        <dbReference type="ARBA" id="ARBA00022989"/>
    </source>
</evidence>
<evidence type="ECO:0000256" key="8">
    <source>
        <dbReference type="ARBA" id="ARBA00055053"/>
    </source>
</evidence>
<dbReference type="InterPro" id="IPR039421">
    <property type="entry name" value="Type_1_exporter"/>
</dbReference>
<evidence type="ECO:0000256" key="10">
    <source>
        <dbReference type="ARBA" id="ARBA00071747"/>
    </source>
</evidence>
<keyword evidence="5 14" id="KW-0067">ATP-binding</keyword>
<organism evidence="14 15">
    <name type="scientific">Bifidobacterium choloepi</name>
    <dbReference type="NCBI Taxonomy" id="2614131"/>
    <lineage>
        <taxon>Bacteria</taxon>
        <taxon>Bacillati</taxon>
        <taxon>Actinomycetota</taxon>
        <taxon>Actinomycetes</taxon>
        <taxon>Bifidobacteriales</taxon>
        <taxon>Bifidobacteriaceae</taxon>
        <taxon>Bifidobacterium</taxon>
    </lineage>
</organism>
<feature type="transmembrane region" description="Helical" evidence="11">
    <location>
        <begin position="36"/>
        <end position="65"/>
    </location>
</feature>
<accession>A0A6I5NG36</accession>
<dbReference type="CDD" id="cd03254">
    <property type="entry name" value="ABCC_Glucan_exporter_like"/>
    <property type="match status" value="1"/>
</dbReference>
<proteinExistence type="inferred from homology"/>
<dbReference type="AlphaFoldDB" id="A0A6I5NG36"/>
<dbReference type="Gene3D" id="3.40.50.300">
    <property type="entry name" value="P-loop containing nucleotide triphosphate hydrolases"/>
    <property type="match status" value="1"/>
</dbReference>
<evidence type="ECO:0000256" key="7">
    <source>
        <dbReference type="ARBA" id="ARBA00023136"/>
    </source>
</evidence>
<dbReference type="SUPFAM" id="SSF52540">
    <property type="entry name" value="P-loop containing nucleoside triphosphate hydrolases"/>
    <property type="match status" value="1"/>
</dbReference>
<dbReference type="PROSITE" id="PS00211">
    <property type="entry name" value="ABC_TRANSPORTER_1"/>
    <property type="match status" value="1"/>
</dbReference>
<dbReference type="Pfam" id="PF00005">
    <property type="entry name" value="ABC_tran"/>
    <property type="match status" value="1"/>
</dbReference>
<evidence type="ECO:0000313" key="15">
    <source>
        <dbReference type="Proteomes" id="UP000469292"/>
    </source>
</evidence>
<dbReference type="Gene3D" id="1.20.1560.10">
    <property type="entry name" value="ABC transporter type 1, transmembrane domain"/>
    <property type="match status" value="1"/>
</dbReference>
<evidence type="ECO:0000256" key="2">
    <source>
        <dbReference type="ARBA" id="ARBA00022448"/>
    </source>
</evidence>
<dbReference type="FunFam" id="3.40.50.300:FF:000287">
    <property type="entry name" value="Multidrug ABC transporter ATP-binding protein"/>
    <property type="match status" value="1"/>
</dbReference>
<evidence type="ECO:0000256" key="3">
    <source>
        <dbReference type="ARBA" id="ARBA00022692"/>
    </source>
</evidence>
<keyword evidence="15" id="KW-1185">Reference proteome</keyword>
<keyword evidence="3 11" id="KW-0812">Transmembrane</keyword>
<keyword evidence="7 11" id="KW-0472">Membrane</keyword>
<keyword evidence="6 11" id="KW-1133">Transmembrane helix</keyword>
<keyword evidence="2" id="KW-0813">Transport</keyword>
<dbReference type="GO" id="GO:0005524">
    <property type="term" value="F:ATP binding"/>
    <property type="evidence" value="ECO:0007669"/>
    <property type="project" value="UniProtKB-KW"/>
</dbReference>
<dbReference type="InterPro" id="IPR003439">
    <property type="entry name" value="ABC_transporter-like_ATP-bd"/>
</dbReference>
<comment type="subcellular location">
    <subcellularLocation>
        <location evidence="1">Cell membrane</location>
        <topology evidence="1">Multi-pass membrane protein</topology>
    </subcellularLocation>
</comment>
<dbReference type="InterPro" id="IPR003593">
    <property type="entry name" value="AAA+_ATPase"/>
</dbReference>
<reference evidence="14 15" key="1">
    <citation type="submission" date="2019-09" db="EMBL/GenBank/DDBJ databases">
        <title>Phylogenetic characterization of a novel taxon of the genus Bifidobacterium: Bifidobacterium choloepi sp. nov.</title>
        <authorList>
            <person name="Modesto M."/>
            <person name="Satti M."/>
        </authorList>
    </citation>
    <scope>NUCLEOTIDE SEQUENCE [LARGE SCALE GENOMIC DNA]</scope>
    <source>
        <strain evidence="14 15">BRDM6</strain>
    </source>
</reference>
<feature type="domain" description="ABC transporter" evidence="12">
    <location>
        <begin position="370"/>
        <end position="604"/>
    </location>
</feature>
<dbReference type="GO" id="GO:0005886">
    <property type="term" value="C:plasma membrane"/>
    <property type="evidence" value="ECO:0007669"/>
    <property type="project" value="UniProtKB-SubCell"/>
</dbReference>
<protein>
    <recommendedName>
        <fullName evidence="10">Fatty acid ABC transporter ATP-binding/permease protein</fullName>
    </recommendedName>
</protein>
<dbReference type="PROSITE" id="PS50929">
    <property type="entry name" value="ABC_TM1F"/>
    <property type="match status" value="1"/>
</dbReference>
<keyword evidence="4" id="KW-0547">Nucleotide-binding</keyword>
<dbReference type="InterPro" id="IPR036640">
    <property type="entry name" value="ABC1_TM_sf"/>
</dbReference>
<dbReference type="GO" id="GO:0016887">
    <property type="term" value="F:ATP hydrolysis activity"/>
    <property type="evidence" value="ECO:0007669"/>
    <property type="project" value="InterPro"/>
</dbReference>
<gene>
    <name evidence="14" type="ORF">F6S87_01570</name>
</gene>